<organism evidence="2">
    <name type="scientific">uncultured Woeseiaceae bacterium</name>
    <dbReference type="NCBI Taxonomy" id="1983305"/>
    <lineage>
        <taxon>Bacteria</taxon>
        <taxon>Pseudomonadati</taxon>
        <taxon>Pseudomonadota</taxon>
        <taxon>Gammaproteobacteria</taxon>
        <taxon>Woeseiales</taxon>
        <taxon>Woeseiaceae</taxon>
        <taxon>environmental samples</taxon>
    </lineage>
</organism>
<sequence>MSRSILQSALLLVATFAASSSNADDWDVTGFVGFDTQVFWLDGQYEGQENGLNPSLLFQPEFYWRSDDDRQRISIVGFARLDSVDEERTHADFREAYWGFEGDGWDLTAGISKVFWGVTESRHLVDVINQTDLVENIDEESKLGQPLINFNLQRDYGRFGLFVMPWFRERTFPGIDGRFRAPLIVDTDNPVYESGDEDNHVDLALRYSHYFGDVDIGAHVFEGTSREARFVIAPEGDRLLPVYDQMTQFGVDVQYTNDAWLWKLEAIERETRVDSFMAAVGGFEYTFYGVKDSAADIGVLLEYLYDSRNAVSPPTAADNDFFVGTRLALNDTNDTSVLAGVAVDLDTQELFLNIEAERRFGDSLSVELQLRAFMNAEPGNSLYAVKQDDYLQLKLSWYY</sequence>
<name>A0A7D9H3E1_9GAMM</name>
<proteinExistence type="predicted"/>
<evidence type="ECO:0008006" key="3">
    <source>
        <dbReference type="Google" id="ProtNLM"/>
    </source>
</evidence>
<feature type="chain" id="PRO_5028144212" description="Alginate export domain-containing protein" evidence="1">
    <location>
        <begin position="24"/>
        <end position="399"/>
    </location>
</feature>
<reference evidence="2" key="1">
    <citation type="submission" date="2019-07" db="EMBL/GenBank/DDBJ databases">
        <authorList>
            <person name="Weber M."/>
            <person name="Kostadinov I."/>
            <person name="Kostadinov D I."/>
        </authorList>
    </citation>
    <scope>NUCLEOTIDE SEQUENCE</scope>
    <source>
        <strain evidence="2">Gfbio:sag-sample-m06:053724c1-46a9-4a36-b237-ea2bf867836b</strain>
    </source>
</reference>
<evidence type="ECO:0000256" key="1">
    <source>
        <dbReference type="SAM" id="SignalP"/>
    </source>
</evidence>
<accession>A0A7D9H3E1</accession>
<feature type="signal peptide" evidence="1">
    <location>
        <begin position="1"/>
        <end position="23"/>
    </location>
</feature>
<evidence type="ECO:0000313" key="2">
    <source>
        <dbReference type="EMBL" id="VUX55350.1"/>
    </source>
</evidence>
<protein>
    <recommendedName>
        <fullName evidence="3">Alginate export domain-containing protein</fullName>
    </recommendedName>
</protein>
<dbReference type="AlphaFoldDB" id="A0A7D9H3E1"/>
<dbReference type="EMBL" id="LR633967">
    <property type="protein sequence ID" value="VUX55350.1"/>
    <property type="molecule type" value="Genomic_DNA"/>
</dbReference>
<keyword evidence="1" id="KW-0732">Signal</keyword>
<gene>
    <name evidence="2" type="ORF">JTBM06_V1_10069</name>
</gene>